<dbReference type="SUPFAM" id="SSF81593">
    <property type="entry name" value="Nucleotidyltransferase substrate binding subunit/domain"/>
    <property type="match status" value="1"/>
</dbReference>
<accession>A0A5K7ZKX4</accession>
<dbReference type="NCBIfam" id="TIGR01987">
    <property type="entry name" value="HI0074"/>
    <property type="match status" value="1"/>
</dbReference>
<dbReference type="Proteomes" id="UP000425960">
    <property type="component" value="Chromosome"/>
</dbReference>
<name>A0A5K7ZKX4_9BACT</name>
<dbReference type="Pfam" id="PF08780">
    <property type="entry name" value="NTase_sub_bind"/>
    <property type="match status" value="1"/>
</dbReference>
<organism evidence="1 2">
    <name type="scientific">Desulfosarcina ovata subsp. sediminis</name>
    <dbReference type="NCBI Taxonomy" id="885957"/>
    <lineage>
        <taxon>Bacteria</taxon>
        <taxon>Pseudomonadati</taxon>
        <taxon>Thermodesulfobacteriota</taxon>
        <taxon>Desulfobacteria</taxon>
        <taxon>Desulfobacterales</taxon>
        <taxon>Desulfosarcinaceae</taxon>
        <taxon>Desulfosarcina</taxon>
    </lineage>
</organism>
<dbReference type="RefSeq" id="WP_155309101.1">
    <property type="nucleotide sequence ID" value="NZ_AP021876.1"/>
</dbReference>
<evidence type="ECO:0000313" key="1">
    <source>
        <dbReference type="EMBL" id="BBO80289.1"/>
    </source>
</evidence>
<dbReference type="InterPro" id="IPR010235">
    <property type="entry name" value="HepT"/>
</dbReference>
<dbReference type="EMBL" id="AP021876">
    <property type="protein sequence ID" value="BBO80289.1"/>
    <property type="molecule type" value="Genomic_DNA"/>
</dbReference>
<dbReference type="Gene3D" id="1.20.120.330">
    <property type="entry name" value="Nucleotidyltransferases domain 2"/>
    <property type="match status" value="1"/>
</dbReference>
<dbReference type="AlphaFoldDB" id="A0A5K7ZKX4"/>
<sequence>MKIVKVDEKKDIRWIQRLANFQKAFAQLTKFIEKGQLSELEEQGLIKAFEYTFELAWTTMKDFLEYRGQTDIYGSRDAIRKAFQLNLIEDGETWMDMLASRNRTSHTYNRETAEEICEAIKKNYFVLFKKLEKKLNRLKAEPDQT</sequence>
<evidence type="ECO:0000313" key="2">
    <source>
        <dbReference type="Proteomes" id="UP000425960"/>
    </source>
</evidence>
<reference evidence="1 2" key="1">
    <citation type="submission" date="2019-11" db="EMBL/GenBank/DDBJ databases">
        <title>Comparative genomics of hydrocarbon-degrading Desulfosarcina strains.</title>
        <authorList>
            <person name="Watanabe M."/>
            <person name="Kojima H."/>
            <person name="Fukui M."/>
        </authorList>
    </citation>
    <scope>NUCLEOTIDE SEQUENCE [LARGE SCALE GENOMIC DNA]</scope>
    <source>
        <strain evidence="1 2">28bB2T</strain>
    </source>
</reference>
<gene>
    <name evidence="1" type="ORF">DSCO28_08550</name>
</gene>
<dbReference type="GO" id="GO:0016740">
    <property type="term" value="F:transferase activity"/>
    <property type="evidence" value="ECO:0007669"/>
    <property type="project" value="UniProtKB-KW"/>
</dbReference>
<protein>
    <submittedName>
        <fullName evidence="1">Nucleotidyltransferase</fullName>
    </submittedName>
</protein>
<dbReference type="KEGG" id="dov:DSCO28_08550"/>
<proteinExistence type="predicted"/>
<keyword evidence="1" id="KW-0808">Transferase</keyword>